<name>A0A9D9EQG1_9BACT</name>
<comment type="caution">
    <text evidence="5">The sequence shown here is derived from an EMBL/GenBank/DDBJ whole genome shotgun (WGS) entry which is preliminary data.</text>
</comment>
<dbReference type="AlphaFoldDB" id="A0A9D9EQG1"/>
<evidence type="ECO:0000313" key="6">
    <source>
        <dbReference type="Proteomes" id="UP000823661"/>
    </source>
</evidence>
<dbReference type="HAMAP" id="MF_00929">
    <property type="entry name" value="Cellobiose_2_epim"/>
    <property type="match status" value="1"/>
</dbReference>
<reference evidence="5" key="2">
    <citation type="journal article" date="2021" name="PeerJ">
        <title>Extensive microbial diversity within the chicken gut microbiome revealed by metagenomics and culture.</title>
        <authorList>
            <person name="Gilroy R."/>
            <person name="Ravi A."/>
            <person name="Getino M."/>
            <person name="Pursley I."/>
            <person name="Horton D.L."/>
            <person name="Alikhan N.F."/>
            <person name="Baker D."/>
            <person name="Gharbi K."/>
            <person name="Hall N."/>
            <person name="Watson M."/>
            <person name="Adriaenssens E.M."/>
            <person name="Foster-Nyarko E."/>
            <person name="Jarju S."/>
            <person name="Secka A."/>
            <person name="Antonio M."/>
            <person name="Oren A."/>
            <person name="Chaudhuri R.R."/>
            <person name="La Ragione R."/>
            <person name="Hildebrand F."/>
            <person name="Pallen M.J."/>
        </authorList>
    </citation>
    <scope>NUCLEOTIDE SEQUENCE</scope>
    <source>
        <strain evidence="5">B1-20833</strain>
    </source>
</reference>
<evidence type="ECO:0000313" key="5">
    <source>
        <dbReference type="EMBL" id="MBO8451744.1"/>
    </source>
</evidence>
<gene>
    <name evidence="5" type="ORF">IAC06_02515</name>
</gene>
<evidence type="ECO:0000256" key="4">
    <source>
        <dbReference type="HAMAP-Rule" id="MF_00929"/>
    </source>
</evidence>
<sequence length="409" mass="46890">MQENIIKIKRMRQEMLEELENNILPFWMTRMEDKAAGGFIGRISGTGEPDPAAPKGAILNARILWTFSAAWRLFGKCEYLETADRAKREIIDRFYDREYGGVYWSLDASGNPLDTRKQIYALGFAIYGLAEYSRATGDPEALEYAVRLFNDIESHSFDAGKNGYLEAFTREWGSIEDMRLSDKDINECKTMNTHLHIIEPYTALYRVWKDPRLEDRLRNLLDIFSGLILDPSTAHLRLFFNEDWKSSHDIVSYGHDIEASWLLWETAGVIGDDDIRDRLGPLCIRIAEAASEGYIDGGGMIYEYDGDTGAVDADRHWWVQAETVVGYFNIWQMTGDRKALERAAGCWDFIRRHIVDRDGGEWFWSLKADGTANVSDDKAGFWKCPYHNGRMCIEIIERSDNYASGLAGW</sequence>
<dbReference type="EC" id="5.1.3.11" evidence="4"/>
<organism evidence="5 6">
    <name type="scientific">Candidatus Cryptobacteroides intestinavium</name>
    <dbReference type="NCBI Taxonomy" id="2840766"/>
    <lineage>
        <taxon>Bacteria</taxon>
        <taxon>Pseudomonadati</taxon>
        <taxon>Bacteroidota</taxon>
        <taxon>Bacteroidia</taxon>
        <taxon>Bacteroidales</taxon>
        <taxon>Candidatus Cryptobacteroides</taxon>
    </lineage>
</organism>
<keyword evidence="3 4" id="KW-0413">Isomerase</keyword>
<evidence type="ECO:0000256" key="2">
    <source>
        <dbReference type="ARBA" id="ARBA00008558"/>
    </source>
</evidence>
<comment type="similarity">
    <text evidence="4">Belongs to the cellobiose 2-epimerase family.</text>
</comment>
<evidence type="ECO:0000256" key="1">
    <source>
        <dbReference type="ARBA" id="ARBA00001470"/>
    </source>
</evidence>
<dbReference type="Proteomes" id="UP000823661">
    <property type="component" value="Unassembled WGS sequence"/>
</dbReference>
<comment type="catalytic activity">
    <reaction evidence="1 4">
        <text>D-cellobiose = beta-D-glucosyl-(1-&gt;4)-D-mannopyranose</text>
        <dbReference type="Rhea" id="RHEA:23384"/>
        <dbReference type="ChEBI" id="CHEBI:17057"/>
        <dbReference type="ChEBI" id="CHEBI:47931"/>
        <dbReference type="EC" id="5.1.3.11"/>
    </reaction>
</comment>
<dbReference type="GO" id="GO:0005975">
    <property type="term" value="P:carbohydrate metabolic process"/>
    <property type="evidence" value="ECO:0007669"/>
    <property type="project" value="InterPro"/>
</dbReference>
<dbReference type="InterPro" id="IPR012341">
    <property type="entry name" value="6hp_glycosidase-like_sf"/>
</dbReference>
<dbReference type="InterPro" id="IPR028584">
    <property type="entry name" value="Cellobiose_2_epim"/>
</dbReference>
<dbReference type="EMBL" id="JADIMI010000021">
    <property type="protein sequence ID" value="MBO8451744.1"/>
    <property type="molecule type" value="Genomic_DNA"/>
</dbReference>
<reference evidence="5" key="1">
    <citation type="submission" date="2020-10" db="EMBL/GenBank/DDBJ databases">
        <authorList>
            <person name="Gilroy R."/>
        </authorList>
    </citation>
    <scope>NUCLEOTIDE SEQUENCE</scope>
    <source>
        <strain evidence="5">B1-20833</strain>
    </source>
</reference>
<comment type="similarity">
    <text evidence="2">Belongs to the N-acylglucosamine 2-epimerase family.</text>
</comment>
<accession>A0A9D9EQG1</accession>
<dbReference type="SUPFAM" id="SSF48208">
    <property type="entry name" value="Six-hairpin glycosidases"/>
    <property type="match status" value="1"/>
</dbReference>
<dbReference type="GO" id="GO:0047736">
    <property type="term" value="F:cellobiose epimerase activity"/>
    <property type="evidence" value="ECO:0007669"/>
    <property type="project" value="UniProtKB-UniRule"/>
</dbReference>
<dbReference type="Pfam" id="PF07221">
    <property type="entry name" value="GlcNAc_2-epim"/>
    <property type="match status" value="1"/>
</dbReference>
<evidence type="ECO:0000256" key="3">
    <source>
        <dbReference type="ARBA" id="ARBA00023235"/>
    </source>
</evidence>
<protein>
    <recommendedName>
        <fullName evidence="4">Cellobiose 2-epimerase</fullName>
        <shortName evidence="4">CE</shortName>
        <ecNumber evidence="4">5.1.3.11</ecNumber>
    </recommendedName>
</protein>
<dbReference type="Gene3D" id="1.50.10.10">
    <property type="match status" value="1"/>
</dbReference>
<dbReference type="InterPro" id="IPR008928">
    <property type="entry name" value="6-hairpin_glycosidase_sf"/>
</dbReference>
<comment type="function">
    <text evidence="4">Catalyzes the reversible epimerization of cellobiose to 4-O-beta-D-glucopyranosyl-D-mannose (Glc-Man).</text>
</comment>
<dbReference type="InterPro" id="IPR010819">
    <property type="entry name" value="AGE/CE"/>
</dbReference>
<proteinExistence type="inferred from homology"/>
<dbReference type="PANTHER" id="PTHR15108">
    <property type="entry name" value="N-ACYLGLUCOSAMINE-2-EPIMERASE"/>
    <property type="match status" value="1"/>
</dbReference>